<dbReference type="Proteomes" id="UP001597138">
    <property type="component" value="Unassembled WGS sequence"/>
</dbReference>
<dbReference type="InterPro" id="IPR046235">
    <property type="entry name" value="DUF6268"/>
</dbReference>
<accession>A0ABW4HET0</accession>
<evidence type="ECO:0000313" key="3">
    <source>
        <dbReference type="EMBL" id="MFD1603903.1"/>
    </source>
</evidence>
<dbReference type="RefSeq" id="WP_379814756.1">
    <property type="nucleotide sequence ID" value="NZ_JBHUDZ010000012.1"/>
</dbReference>
<feature type="domain" description="DUF6268" evidence="2">
    <location>
        <begin position="27"/>
        <end position="279"/>
    </location>
</feature>
<protein>
    <submittedName>
        <fullName evidence="3">DUF6268 family outer membrane beta-barrel protein</fullName>
    </submittedName>
</protein>
<dbReference type="Pfam" id="PF19783">
    <property type="entry name" value="DUF6268"/>
    <property type="match status" value="1"/>
</dbReference>
<evidence type="ECO:0000256" key="1">
    <source>
        <dbReference type="SAM" id="SignalP"/>
    </source>
</evidence>
<gene>
    <name evidence="3" type="ORF">ACFSC2_14250</name>
</gene>
<keyword evidence="1" id="KW-0732">Signal</keyword>
<proteinExistence type="predicted"/>
<evidence type="ECO:0000313" key="4">
    <source>
        <dbReference type="Proteomes" id="UP001597138"/>
    </source>
</evidence>
<feature type="signal peptide" evidence="1">
    <location>
        <begin position="1"/>
        <end position="20"/>
    </location>
</feature>
<sequence length="280" mass="31851">MRVRFLICSVFSISLFGLHAQENFSASVDIKTEPTDKIDFTETNIGLTYNKKINDNSQFTNKLDYSSLKMNYDSNEYEFVTDLNRLNLIQNKIEFSHEMSNQFKWTLSVTPTAGFEQHLDWKDVYVLGSIAAKKQINSSIALEVGAARTTIFGAPQFTPIVSLDYTINENAGLKIGFPNSKISYSNNPRNAFSLTNQFNGSYYHLDSNKDLSVSASKAVLSQMTTAIEYERNVDKNWFLNFKAGYDFNKKYKLLNDSNNNVYDFKTGNGYVLGIGIKYKQ</sequence>
<evidence type="ECO:0000259" key="2">
    <source>
        <dbReference type="Pfam" id="PF19783"/>
    </source>
</evidence>
<reference evidence="4" key="1">
    <citation type="journal article" date="2019" name="Int. J. Syst. Evol. Microbiol.">
        <title>The Global Catalogue of Microorganisms (GCM) 10K type strain sequencing project: providing services to taxonomists for standard genome sequencing and annotation.</title>
        <authorList>
            <consortium name="The Broad Institute Genomics Platform"/>
            <consortium name="The Broad Institute Genome Sequencing Center for Infectious Disease"/>
            <person name="Wu L."/>
            <person name="Ma J."/>
        </authorList>
    </citation>
    <scope>NUCLEOTIDE SEQUENCE [LARGE SCALE GENOMIC DNA]</scope>
    <source>
        <strain evidence="4">CCUG 70865</strain>
    </source>
</reference>
<feature type="chain" id="PRO_5045929596" evidence="1">
    <location>
        <begin position="21"/>
        <end position="280"/>
    </location>
</feature>
<comment type="caution">
    <text evidence="3">The sequence shown here is derived from an EMBL/GenBank/DDBJ whole genome shotgun (WGS) entry which is preliminary data.</text>
</comment>
<name>A0ABW4HET0_9FLAO</name>
<dbReference type="SUPFAM" id="SSF56935">
    <property type="entry name" value="Porins"/>
    <property type="match status" value="1"/>
</dbReference>
<dbReference type="EMBL" id="JBHUDZ010000012">
    <property type="protein sequence ID" value="MFD1603903.1"/>
    <property type="molecule type" value="Genomic_DNA"/>
</dbReference>
<organism evidence="3 4">
    <name type="scientific">Flavobacterium artemisiae</name>
    <dbReference type="NCBI Taxonomy" id="2126556"/>
    <lineage>
        <taxon>Bacteria</taxon>
        <taxon>Pseudomonadati</taxon>
        <taxon>Bacteroidota</taxon>
        <taxon>Flavobacteriia</taxon>
        <taxon>Flavobacteriales</taxon>
        <taxon>Flavobacteriaceae</taxon>
        <taxon>Flavobacterium</taxon>
    </lineage>
</organism>
<keyword evidence="4" id="KW-1185">Reference proteome</keyword>